<reference evidence="2" key="1">
    <citation type="submission" date="2019-08" db="EMBL/GenBank/DDBJ databases">
        <authorList>
            <person name="Kucharzyk K."/>
            <person name="Murdoch R.W."/>
            <person name="Higgins S."/>
            <person name="Loffler F."/>
        </authorList>
    </citation>
    <scope>NUCLEOTIDE SEQUENCE</scope>
</reference>
<dbReference type="Gene3D" id="3.50.40.10">
    <property type="entry name" value="Phenylalanyl-trna Synthetase, Chain B, domain 3"/>
    <property type="match status" value="1"/>
</dbReference>
<feature type="domain" description="B3/B4 tRNA-binding" evidence="1">
    <location>
        <begin position="2"/>
        <end position="75"/>
    </location>
</feature>
<organism evidence="2">
    <name type="scientific">bioreactor metagenome</name>
    <dbReference type="NCBI Taxonomy" id="1076179"/>
    <lineage>
        <taxon>unclassified sequences</taxon>
        <taxon>metagenomes</taxon>
        <taxon>ecological metagenomes</taxon>
    </lineage>
</organism>
<evidence type="ECO:0000313" key="2">
    <source>
        <dbReference type="EMBL" id="MPM24403.1"/>
    </source>
</evidence>
<dbReference type="PANTHER" id="PTHR39209:SF2">
    <property type="entry name" value="CYTOPLASMIC PROTEIN"/>
    <property type="match status" value="1"/>
</dbReference>
<dbReference type="GO" id="GO:0003723">
    <property type="term" value="F:RNA binding"/>
    <property type="evidence" value="ECO:0007669"/>
    <property type="project" value="InterPro"/>
</dbReference>
<dbReference type="GO" id="GO:0004826">
    <property type="term" value="F:phenylalanine-tRNA ligase activity"/>
    <property type="evidence" value="ECO:0007669"/>
    <property type="project" value="InterPro"/>
</dbReference>
<dbReference type="EMBL" id="VSSQ01004255">
    <property type="protein sequence ID" value="MPM24403.1"/>
    <property type="molecule type" value="Genomic_DNA"/>
</dbReference>
<dbReference type="InterPro" id="IPR020825">
    <property type="entry name" value="Phe-tRNA_synthase-like_B3/B4"/>
</dbReference>
<accession>A0A644YCZ9</accession>
<sequence>MGDLRLTVTAGGDEFLALGDLEGDPTLPGEVCYLDNVGAVCRCWNWRDGQRTMATEKTKNAFMVIECVDPSRIEALRAAMEELAKGVTEYLGGTVAEAKIMTKEDAVLEL</sequence>
<dbReference type="AlphaFoldDB" id="A0A644YCZ9"/>
<dbReference type="PANTHER" id="PTHR39209">
    <property type="match status" value="1"/>
</dbReference>
<dbReference type="SUPFAM" id="SSF56037">
    <property type="entry name" value="PheT/TilS domain"/>
    <property type="match status" value="1"/>
</dbReference>
<dbReference type="InterPro" id="IPR005146">
    <property type="entry name" value="B3/B4_tRNA-bd"/>
</dbReference>
<comment type="caution">
    <text evidence="2">The sequence shown here is derived from an EMBL/GenBank/DDBJ whole genome shotgun (WGS) entry which is preliminary data.</text>
</comment>
<protein>
    <recommendedName>
        <fullName evidence="1">B3/B4 tRNA-binding domain-containing protein</fullName>
    </recommendedName>
</protein>
<evidence type="ECO:0000259" key="1">
    <source>
        <dbReference type="Pfam" id="PF03483"/>
    </source>
</evidence>
<proteinExistence type="predicted"/>
<dbReference type="Pfam" id="PF03483">
    <property type="entry name" value="B3_4"/>
    <property type="match status" value="1"/>
</dbReference>
<name>A0A644YCZ9_9ZZZZ</name>
<gene>
    <name evidence="2" type="ORF">SDC9_70885</name>
</gene>